<evidence type="ECO:0000313" key="3">
    <source>
        <dbReference type="Proteomes" id="UP000614469"/>
    </source>
</evidence>
<dbReference type="PANTHER" id="PTHR14136:SF17">
    <property type="entry name" value="BTB_POZ DOMAIN-CONTAINING PROTEIN KCTD9"/>
    <property type="match status" value="1"/>
</dbReference>
<dbReference type="SUPFAM" id="SSF141571">
    <property type="entry name" value="Pentapeptide repeat-like"/>
    <property type="match status" value="2"/>
</dbReference>
<keyword evidence="1" id="KW-0472">Membrane</keyword>
<reference evidence="2 3" key="1">
    <citation type="submission" date="2020-08" db="EMBL/GenBank/DDBJ databases">
        <title>Bridging the membrane lipid divide: bacteria of the FCB group superphylum have the potential to synthesize archaeal ether lipids.</title>
        <authorList>
            <person name="Villanueva L."/>
            <person name="Von Meijenfeldt F.A.B."/>
            <person name="Westbye A.B."/>
            <person name="Yadav S."/>
            <person name="Hopmans E.C."/>
            <person name="Dutilh B.E."/>
            <person name="Sinninghe Damste J.S."/>
        </authorList>
    </citation>
    <scope>NUCLEOTIDE SEQUENCE [LARGE SCALE GENOMIC DNA]</scope>
    <source>
        <strain evidence="2">NIOZ-UU36</strain>
    </source>
</reference>
<dbReference type="InterPro" id="IPR001646">
    <property type="entry name" value="5peptide_repeat"/>
</dbReference>
<evidence type="ECO:0000313" key="2">
    <source>
        <dbReference type="EMBL" id="MBC8334689.1"/>
    </source>
</evidence>
<comment type="caution">
    <text evidence="2">The sequence shown here is derived from an EMBL/GenBank/DDBJ whole genome shotgun (WGS) entry which is preliminary data.</text>
</comment>
<dbReference type="EMBL" id="JACNJN010000077">
    <property type="protein sequence ID" value="MBC8334689.1"/>
    <property type="molecule type" value="Genomic_DNA"/>
</dbReference>
<dbReference type="PANTHER" id="PTHR14136">
    <property type="entry name" value="BTB_POZ DOMAIN-CONTAINING PROTEIN KCTD9"/>
    <property type="match status" value="1"/>
</dbReference>
<gene>
    <name evidence="2" type="ORF">H8E29_05450</name>
</gene>
<proteinExistence type="predicted"/>
<evidence type="ECO:0000256" key="1">
    <source>
        <dbReference type="SAM" id="Phobius"/>
    </source>
</evidence>
<keyword evidence="1" id="KW-0812">Transmembrane</keyword>
<accession>A0A8J6NL68</accession>
<dbReference type="Gene3D" id="2.60.40.10">
    <property type="entry name" value="Immunoglobulins"/>
    <property type="match status" value="1"/>
</dbReference>
<keyword evidence="1" id="KW-1133">Transmembrane helix</keyword>
<feature type="transmembrane region" description="Helical" evidence="1">
    <location>
        <begin position="9"/>
        <end position="30"/>
    </location>
</feature>
<dbReference type="InterPro" id="IPR013783">
    <property type="entry name" value="Ig-like_fold"/>
</dbReference>
<dbReference type="AlphaFoldDB" id="A0A8J6NL68"/>
<dbReference type="Proteomes" id="UP000614469">
    <property type="component" value="Unassembled WGS sequence"/>
</dbReference>
<organism evidence="2 3">
    <name type="scientific">Candidatus Desulfolinea nitratireducens</name>
    <dbReference type="NCBI Taxonomy" id="2841698"/>
    <lineage>
        <taxon>Bacteria</taxon>
        <taxon>Bacillati</taxon>
        <taxon>Chloroflexota</taxon>
        <taxon>Anaerolineae</taxon>
        <taxon>Anaerolineales</taxon>
        <taxon>Anaerolineales incertae sedis</taxon>
        <taxon>Candidatus Desulfolinea</taxon>
    </lineage>
</organism>
<dbReference type="Pfam" id="PF00805">
    <property type="entry name" value="Pentapeptide"/>
    <property type="match status" value="4"/>
</dbReference>
<dbReference type="InterPro" id="IPR051082">
    <property type="entry name" value="Pentapeptide-BTB/POZ_domain"/>
</dbReference>
<sequence length="852" mass="91077">MNRKIFRNCIIIGILGLLIVGVAGGIWYLFSEPSGGALPIVQFIQPKASHAIYSGQGLVLIVEGQSEAGLDRIELFVDGQLERSASAFGELTFQAVVPWFGSALGNHEISAIGYDRGGHASQPASILVTVQGADIPTVIQDAQPLDVNQTIEEIVAGAGAGAGHPVGAAQPDEAAQPLPAGDEPPVAELLVTPMQDGDSVIAHVQVRASDNTGVTQMRLIIQSPGGNPELTEYDCEGNLECSREFDRPLAESGKWVFILTAVDLSGQIAQQQFASVDVICNAGVDANNQPFMNCAADGENIPVPGGPILGEPPQLDDEAPTAELKVTPIRNGDLVAAIVEMSGHDNVGLGLLRLEIQTPVGVFDNFAVGCEANPDCSFEFVHPLAEPGVWIFILQSVDLAGQVSLPHWADVQVICNMGVDENNQPLMQCAVADEAPPAPGNDPGNQPGWEIPAERGFWNPDEDPVIEPLDVATPLLCRGAPPQQESFEIDGCQIILPVNVPGGPFTSCSFSTLLRADLRGVDLRNANLYDTNMIEANLTCGADLRNADLRLVNFYNTRIDNSTKMDIKSKLVWELVNQGGYSRDFPGADLSESRLFQADLVWAGFRDANLSGSWFDLTNFFGADLNSADLTDTTWRNVTCPDGTKSQDHGDTCINNLQPGLPRLENFTIGDCLIIQPVPLAGPYTECVGADLSNQDLRQVNLTNANLFRASLSYSDLRDTNFEGADLRLVDMLGSRIDQGTTVDDKWLLVWSLVNRGGRSRDLSGADLSWANLDSANLAEAILTNADLSSASMNSVDFSGATLNGANLTLADFRNTNLENVQLEGVIWSGTWCPDGSNSHDVGGTCEGHLSP</sequence>
<dbReference type="Gene3D" id="2.160.20.80">
    <property type="entry name" value="E3 ubiquitin-protein ligase SopA"/>
    <property type="match status" value="4"/>
</dbReference>
<name>A0A8J6NL68_9CHLR</name>
<protein>
    <submittedName>
        <fullName evidence="2">Pentapeptide repeat-containing protein</fullName>
    </submittedName>
</protein>